<proteinExistence type="predicted"/>
<protein>
    <submittedName>
        <fullName evidence="1">Uncharacterized protein</fullName>
    </submittedName>
</protein>
<reference evidence="1 2" key="1">
    <citation type="submission" date="2013-11" db="EMBL/GenBank/DDBJ databases">
        <title>Genome sequencing of Stegodyphus mimosarum.</title>
        <authorList>
            <person name="Bechsgaard J."/>
        </authorList>
    </citation>
    <scope>NUCLEOTIDE SEQUENCE [LARGE SCALE GENOMIC DNA]</scope>
</reference>
<name>A0A087T9B5_STEMI</name>
<accession>A0A087T9B5</accession>
<evidence type="ECO:0000313" key="2">
    <source>
        <dbReference type="Proteomes" id="UP000054359"/>
    </source>
</evidence>
<feature type="non-terminal residue" evidence="1">
    <location>
        <position position="40"/>
    </location>
</feature>
<dbReference type="AlphaFoldDB" id="A0A087T9B5"/>
<organism evidence="1 2">
    <name type="scientific">Stegodyphus mimosarum</name>
    <name type="common">African social velvet spider</name>
    <dbReference type="NCBI Taxonomy" id="407821"/>
    <lineage>
        <taxon>Eukaryota</taxon>
        <taxon>Metazoa</taxon>
        <taxon>Ecdysozoa</taxon>
        <taxon>Arthropoda</taxon>
        <taxon>Chelicerata</taxon>
        <taxon>Arachnida</taxon>
        <taxon>Araneae</taxon>
        <taxon>Araneomorphae</taxon>
        <taxon>Entelegynae</taxon>
        <taxon>Eresoidea</taxon>
        <taxon>Eresidae</taxon>
        <taxon>Stegodyphus</taxon>
    </lineage>
</organism>
<dbReference type="EMBL" id="KK114102">
    <property type="protein sequence ID" value="KFM61704.1"/>
    <property type="molecule type" value="Genomic_DNA"/>
</dbReference>
<gene>
    <name evidence="1" type="ORF">X975_19580</name>
</gene>
<sequence length="40" mass="4954">RDDVLDLIQNTVFQLRHKMPLENELDVCEFIHTFRERPRE</sequence>
<dbReference type="Proteomes" id="UP000054359">
    <property type="component" value="Unassembled WGS sequence"/>
</dbReference>
<keyword evidence="2" id="KW-1185">Reference proteome</keyword>
<feature type="non-terminal residue" evidence="1">
    <location>
        <position position="1"/>
    </location>
</feature>
<evidence type="ECO:0000313" key="1">
    <source>
        <dbReference type="EMBL" id="KFM61704.1"/>
    </source>
</evidence>